<keyword evidence="3" id="KW-0808">Transferase</keyword>
<dbReference type="Proteomes" id="UP001299046">
    <property type="component" value="Unassembled WGS sequence"/>
</dbReference>
<keyword evidence="2" id="KW-1277">Toxin-antitoxin system</keyword>
<evidence type="ECO:0000256" key="3">
    <source>
        <dbReference type="ARBA" id="ARBA00022679"/>
    </source>
</evidence>
<dbReference type="EMBL" id="JAYJJT010000006">
    <property type="protein sequence ID" value="MEB3049505.1"/>
    <property type="molecule type" value="Genomic_DNA"/>
</dbReference>
<dbReference type="PROSITE" id="PS51186">
    <property type="entry name" value="GNAT"/>
    <property type="match status" value="1"/>
</dbReference>
<dbReference type="PANTHER" id="PTHR36449:SF1">
    <property type="entry name" value="ACETYLTRANSFERASE"/>
    <property type="match status" value="1"/>
</dbReference>
<dbReference type="InterPro" id="IPR016181">
    <property type="entry name" value="Acyl_CoA_acyltransferase"/>
</dbReference>
<dbReference type="Pfam" id="PF00583">
    <property type="entry name" value="Acetyltransf_1"/>
    <property type="match status" value="1"/>
</dbReference>
<comment type="caution">
    <text evidence="8">The sequence shown here is derived from an EMBL/GenBank/DDBJ whole genome shotgun (WGS) entry which is preliminary data.</text>
</comment>
<feature type="region of interest" description="Disordered" evidence="6">
    <location>
        <begin position="1"/>
        <end position="21"/>
    </location>
</feature>
<keyword evidence="1" id="KW-0678">Repressor</keyword>
<proteinExistence type="predicted"/>
<evidence type="ECO:0000313" key="9">
    <source>
        <dbReference type="Proteomes" id="UP001299046"/>
    </source>
</evidence>
<gene>
    <name evidence="8" type="ORF">KV112_07145</name>
</gene>
<dbReference type="Gene3D" id="3.40.630.30">
    <property type="match status" value="1"/>
</dbReference>
<name>A0ABU5YHH2_9MYCO</name>
<evidence type="ECO:0000313" key="8">
    <source>
        <dbReference type="EMBL" id="MEB3049505.1"/>
    </source>
</evidence>
<keyword evidence="9" id="KW-1185">Reference proteome</keyword>
<dbReference type="InterPro" id="IPR000182">
    <property type="entry name" value="GNAT_dom"/>
</dbReference>
<evidence type="ECO:0000256" key="2">
    <source>
        <dbReference type="ARBA" id="ARBA00022649"/>
    </source>
</evidence>
<comment type="catalytic activity">
    <reaction evidence="5">
        <text>glycyl-tRNA(Gly) + acetyl-CoA = N-acetylglycyl-tRNA(Gly) + CoA + H(+)</text>
        <dbReference type="Rhea" id="RHEA:81867"/>
        <dbReference type="Rhea" id="RHEA-COMP:9683"/>
        <dbReference type="Rhea" id="RHEA-COMP:19766"/>
        <dbReference type="ChEBI" id="CHEBI:15378"/>
        <dbReference type="ChEBI" id="CHEBI:57287"/>
        <dbReference type="ChEBI" id="CHEBI:57288"/>
        <dbReference type="ChEBI" id="CHEBI:78522"/>
        <dbReference type="ChEBI" id="CHEBI:232036"/>
    </reaction>
</comment>
<accession>A0ABU5YHH2</accession>
<reference evidence="8 9" key="1">
    <citation type="submission" date="2023-12" db="EMBL/GenBank/DDBJ databases">
        <title>Description of new species of Mycobacterium terrae complex isolated from sewage at the Sao Paulo Zoological Park Foundation in Brazil.</title>
        <authorList>
            <person name="Romagnoli C.L."/>
            <person name="Conceicao E.C."/>
            <person name="Machado E."/>
            <person name="Barreto L.B.P.F."/>
            <person name="Sharma A."/>
            <person name="Silva N.M."/>
            <person name="Marques L.E."/>
            <person name="Juliana M.A."/>
            <person name="Lourenco M.C.S."/>
            <person name="Digiampietri L.A."/>
            <person name="Suffys P.N."/>
            <person name="Viana-Niero C."/>
        </authorList>
    </citation>
    <scope>NUCLEOTIDE SEQUENCE [LARGE SCALE GENOMIC DNA]</scope>
    <source>
        <strain evidence="8 9">MYC123</strain>
    </source>
</reference>
<dbReference type="RefSeq" id="WP_224863514.1">
    <property type="nucleotide sequence ID" value="NZ_JAYJJT010000006.1"/>
</dbReference>
<dbReference type="CDD" id="cd04301">
    <property type="entry name" value="NAT_SF"/>
    <property type="match status" value="1"/>
</dbReference>
<keyword evidence="4" id="KW-0012">Acyltransferase</keyword>
<evidence type="ECO:0000256" key="4">
    <source>
        <dbReference type="ARBA" id="ARBA00023315"/>
    </source>
</evidence>
<dbReference type="PANTHER" id="PTHR36449">
    <property type="entry name" value="ACETYLTRANSFERASE-RELATED"/>
    <property type="match status" value="1"/>
</dbReference>
<organism evidence="8 9">
    <name type="scientific">[Mycobacterium] zoologicum</name>
    <dbReference type="NCBI Taxonomy" id="2872311"/>
    <lineage>
        <taxon>Bacteria</taxon>
        <taxon>Bacillati</taxon>
        <taxon>Actinomycetota</taxon>
        <taxon>Actinomycetes</taxon>
        <taxon>Mycobacteriales</taxon>
        <taxon>Mycobacteriaceae</taxon>
        <taxon>Mycolicibacter</taxon>
    </lineage>
</organism>
<evidence type="ECO:0000256" key="5">
    <source>
        <dbReference type="ARBA" id="ARBA00049880"/>
    </source>
</evidence>
<protein>
    <submittedName>
        <fullName evidence="8">GNAT family N-acetyltransferase</fullName>
    </submittedName>
</protein>
<sequence>MRFHRPSLLDPQTHRRDEFDSGAPALDDWLRRYAGQNRRRNTAATWVVTDEDDRVVAYASLSMTSIDRSAAPQRLAHRAPTRVPALLVGRLAVDRRVAGHGLGTALVRHVLAVAVQINTTAACRAVVVNALDADASRWWQRFGFTPLNPDNDTDLDLYLLTGDIQRTIEELDEIPDR</sequence>
<feature type="domain" description="N-acetyltransferase" evidence="7">
    <location>
        <begin position="1"/>
        <end position="163"/>
    </location>
</feature>
<evidence type="ECO:0000256" key="6">
    <source>
        <dbReference type="SAM" id="MobiDB-lite"/>
    </source>
</evidence>
<dbReference type="SUPFAM" id="SSF55729">
    <property type="entry name" value="Acyl-CoA N-acyltransferases (Nat)"/>
    <property type="match status" value="1"/>
</dbReference>
<evidence type="ECO:0000256" key="1">
    <source>
        <dbReference type="ARBA" id="ARBA00022491"/>
    </source>
</evidence>
<evidence type="ECO:0000259" key="7">
    <source>
        <dbReference type="PROSITE" id="PS51186"/>
    </source>
</evidence>